<dbReference type="AlphaFoldDB" id="E3HIA1"/>
<evidence type="ECO:0000313" key="1">
    <source>
        <dbReference type="EMBL" id="ADP17960.1"/>
    </source>
</evidence>
<gene>
    <name evidence="1" type="ordered locus">AXYL_04645</name>
</gene>
<evidence type="ECO:0008006" key="3">
    <source>
        <dbReference type="Google" id="ProtNLM"/>
    </source>
</evidence>
<dbReference type="EMBL" id="CP002287">
    <property type="protein sequence ID" value="ADP17960.1"/>
    <property type="molecule type" value="Genomic_DNA"/>
</dbReference>
<organism evidence="1 2">
    <name type="scientific">Achromobacter xylosoxidans (strain A8)</name>
    <dbReference type="NCBI Taxonomy" id="762376"/>
    <lineage>
        <taxon>Bacteria</taxon>
        <taxon>Pseudomonadati</taxon>
        <taxon>Pseudomonadota</taxon>
        <taxon>Betaproteobacteria</taxon>
        <taxon>Burkholderiales</taxon>
        <taxon>Alcaligenaceae</taxon>
        <taxon>Achromobacter</taxon>
    </lineage>
</organism>
<dbReference type="Proteomes" id="UP000006876">
    <property type="component" value="Chromosome"/>
</dbReference>
<protein>
    <recommendedName>
        <fullName evidence="3">Transposase</fullName>
    </recommendedName>
</protein>
<sequence>MTFVLVAHLQQKAYSVSHIYRMFGISRSGYYVRALRR</sequence>
<accession>E3HIA1</accession>
<dbReference type="HOGENOM" id="CLU_3338834_0_0_4"/>
<reference evidence="1 2" key="1">
    <citation type="journal article" date="2011" name="J. Bacteriol.">
        <title>Complete genome sequence of the haloaromatic acid-degrading bacterium Achromobacter xylosoxidans A8.</title>
        <authorList>
            <person name="Strnad H."/>
            <person name="Ridl J."/>
            <person name="Paces J."/>
            <person name="Kolar M."/>
            <person name="Vlcek C."/>
            <person name="Paces V."/>
        </authorList>
    </citation>
    <scope>NUCLEOTIDE SEQUENCE [LARGE SCALE GENOMIC DNA]</scope>
    <source>
        <strain evidence="1 2">A8</strain>
    </source>
</reference>
<dbReference type="KEGG" id="axy:AXYL_04645"/>
<proteinExistence type="predicted"/>
<name>E3HIA1_ACHXA</name>
<evidence type="ECO:0000313" key="2">
    <source>
        <dbReference type="Proteomes" id="UP000006876"/>
    </source>
</evidence>